<evidence type="ECO:0000313" key="9">
    <source>
        <dbReference type="Proteomes" id="UP001521137"/>
    </source>
</evidence>
<dbReference type="PANTHER" id="PTHR10030:SF37">
    <property type="entry name" value="ALPHA-L-FUCOSIDASE-RELATED"/>
    <property type="match status" value="1"/>
</dbReference>
<dbReference type="PROSITE" id="PS51257">
    <property type="entry name" value="PROKAR_LIPOPROTEIN"/>
    <property type="match status" value="1"/>
</dbReference>
<dbReference type="InterPro" id="IPR057739">
    <property type="entry name" value="Glyco_hydro_29_N"/>
</dbReference>
<sequence>MKNVILFSIYVTLFVSCTAYDDIKSTKIDPSQPYQADWISVKKHQTPDWFLNAKFGIYFHWGPYTVPAHKTEWYSMWMYKEGHPIRKYHEETYGSLDKFGYKDFIPMFTAEKFDPDEWASLFKQAGAQFAGPVTEHADGFAMWDSELTKWNAADMGPKLDIVGEMAKAIRSQDMKFIATFHHQWKYAWYPTWDKTTDAANPEYADLYGPKVPPGTFNLKNMTEADPAPDQKFNQEWLAKIVEVVDKYDPDLVYFDNKMDIIKEQTRLDFLSYYYNHAAKNNQDVVVTYKFEDLQQGSAVLDLERSRMSEKKPFPWLTDDSIDWNSWTHVADPKYKSANRLIDFLVDVVSKNGGVLLNITPTAQGEIPQPVRARLLAMGEWLK</sequence>
<dbReference type="Pfam" id="PF01120">
    <property type="entry name" value="Alpha_L_fucos"/>
    <property type="match status" value="1"/>
</dbReference>
<proteinExistence type="inferred from homology"/>
<dbReference type="InterPro" id="IPR017853">
    <property type="entry name" value="GH"/>
</dbReference>
<comment type="function">
    <text evidence="1">Alpha-L-fucosidase is responsible for hydrolyzing the alpha-1,6-linked fucose joined to the reducing-end N-acetylglucosamine of the carbohydrate moieties of glycoproteins.</text>
</comment>
<gene>
    <name evidence="8" type="ORF">L0668_03165</name>
</gene>
<evidence type="ECO:0000313" key="8">
    <source>
        <dbReference type="EMBL" id="MCF2947091.1"/>
    </source>
</evidence>
<evidence type="ECO:0000256" key="2">
    <source>
        <dbReference type="ARBA" id="ARBA00007951"/>
    </source>
</evidence>
<dbReference type="InterPro" id="IPR016286">
    <property type="entry name" value="FUC_metazoa-typ"/>
</dbReference>
<dbReference type="PIRSF" id="PIRSF001092">
    <property type="entry name" value="Alpha-L-fucosidase"/>
    <property type="match status" value="1"/>
</dbReference>
<keyword evidence="6" id="KW-0326">Glycosidase</keyword>
<evidence type="ECO:0000256" key="4">
    <source>
        <dbReference type="ARBA" id="ARBA00022729"/>
    </source>
</evidence>
<name>A0ABS9D2I4_9ALTE</name>
<dbReference type="InterPro" id="IPR000933">
    <property type="entry name" value="Glyco_hydro_29"/>
</dbReference>
<evidence type="ECO:0000259" key="7">
    <source>
        <dbReference type="Pfam" id="PF01120"/>
    </source>
</evidence>
<evidence type="ECO:0000256" key="5">
    <source>
        <dbReference type="ARBA" id="ARBA00022801"/>
    </source>
</evidence>
<dbReference type="PANTHER" id="PTHR10030">
    <property type="entry name" value="ALPHA-L-FUCOSIDASE"/>
    <property type="match status" value="1"/>
</dbReference>
<dbReference type="EC" id="3.2.1.51" evidence="3"/>
<dbReference type="Proteomes" id="UP001521137">
    <property type="component" value="Unassembled WGS sequence"/>
</dbReference>
<keyword evidence="5" id="KW-0378">Hydrolase</keyword>
<dbReference type="EMBL" id="JAKGAS010000001">
    <property type="protein sequence ID" value="MCF2947091.1"/>
    <property type="molecule type" value="Genomic_DNA"/>
</dbReference>
<organism evidence="8 9">
    <name type="scientific">Paraglaciecola algarum</name>
    <dbReference type="NCBI Taxonomy" id="3050085"/>
    <lineage>
        <taxon>Bacteria</taxon>
        <taxon>Pseudomonadati</taxon>
        <taxon>Pseudomonadota</taxon>
        <taxon>Gammaproteobacteria</taxon>
        <taxon>Alteromonadales</taxon>
        <taxon>Alteromonadaceae</taxon>
        <taxon>Paraglaciecola</taxon>
    </lineage>
</organism>
<evidence type="ECO:0000256" key="1">
    <source>
        <dbReference type="ARBA" id="ARBA00004071"/>
    </source>
</evidence>
<dbReference type="Gene3D" id="3.20.20.80">
    <property type="entry name" value="Glycosidases"/>
    <property type="match status" value="1"/>
</dbReference>
<reference evidence="8 9" key="1">
    <citation type="submission" date="2022-01" db="EMBL/GenBank/DDBJ databases">
        <title>Paraglaciecola sp. G1-23.</title>
        <authorList>
            <person name="Jin M.S."/>
            <person name="Han D.M."/>
            <person name="Kim H.M."/>
            <person name="Jeon C.O."/>
        </authorList>
    </citation>
    <scope>NUCLEOTIDE SEQUENCE [LARGE SCALE GENOMIC DNA]</scope>
    <source>
        <strain evidence="8 9">G1-23</strain>
    </source>
</reference>
<feature type="domain" description="Glycoside hydrolase family 29 N-terminal" evidence="7">
    <location>
        <begin position="28"/>
        <end position="382"/>
    </location>
</feature>
<keyword evidence="4" id="KW-0732">Signal</keyword>
<protein>
    <recommendedName>
        <fullName evidence="3">alpha-L-fucosidase</fullName>
        <ecNumber evidence="3">3.2.1.51</ecNumber>
    </recommendedName>
</protein>
<dbReference type="SUPFAM" id="SSF51445">
    <property type="entry name" value="(Trans)glycosidases"/>
    <property type="match status" value="1"/>
</dbReference>
<comment type="similarity">
    <text evidence="2">Belongs to the glycosyl hydrolase 29 family.</text>
</comment>
<dbReference type="SMART" id="SM00812">
    <property type="entry name" value="Alpha_L_fucos"/>
    <property type="match status" value="1"/>
</dbReference>
<dbReference type="RefSeq" id="WP_235310603.1">
    <property type="nucleotide sequence ID" value="NZ_JAKGAS010000001.1"/>
</dbReference>
<keyword evidence="9" id="KW-1185">Reference proteome</keyword>
<comment type="caution">
    <text evidence="8">The sequence shown here is derived from an EMBL/GenBank/DDBJ whole genome shotgun (WGS) entry which is preliminary data.</text>
</comment>
<evidence type="ECO:0000256" key="3">
    <source>
        <dbReference type="ARBA" id="ARBA00012662"/>
    </source>
</evidence>
<accession>A0ABS9D2I4</accession>
<evidence type="ECO:0000256" key="6">
    <source>
        <dbReference type="ARBA" id="ARBA00023295"/>
    </source>
</evidence>